<sequence>MATRRPSSDAPGCTWISEFFLSRYSVPSPLSLWWMANLIDPAACSDMLTSDASGSFSAFRKEPILLRIIMIAAKMMTFQKLNKKITQIKSVGKLELEPAGARAGNRLTD</sequence>
<organism evidence="1">
    <name type="scientific">Culex pipiens</name>
    <name type="common">House mosquito</name>
    <dbReference type="NCBI Taxonomy" id="7175"/>
    <lineage>
        <taxon>Eukaryota</taxon>
        <taxon>Metazoa</taxon>
        <taxon>Ecdysozoa</taxon>
        <taxon>Arthropoda</taxon>
        <taxon>Hexapoda</taxon>
        <taxon>Insecta</taxon>
        <taxon>Pterygota</taxon>
        <taxon>Neoptera</taxon>
        <taxon>Endopterygota</taxon>
        <taxon>Diptera</taxon>
        <taxon>Nematocera</taxon>
        <taxon>Culicoidea</taxon>
        <taxon>Culicidae</taxon>
        <taxon>Culicinae</taxon>
        <taxon>Culicini</taxon>
        <taxon>Culex</taxon>
        <taxon>Culex</taxon>
    </lineage>
</organism>
<dbReference type="EMBL" id="HBUE01244308">
    <property type="protein sequence ID" value="CAG6551217.1"/>
    <property type="molecule type" value="Transcribed_RNA"/>
</dbReference>
<name>A0A8D8IFX5_CULPI</name>
<accession>A0A8D8IFX5</accession>
<protein>
    <submittedName>
        <fullName evidence="1">(northern house mosquito) hypothetical protein</fullName>
    </submittedName>
</protein>
<evidence type="ECO:0000313" key="1">
    <source>
        <dbReference type="EMBL" id="CAG6551217.1"/>
    </source>
</evidence>
<reference evidence="1" key="1">
    <citation type="submission" date="2021-05" db="EMBL/GenBank/DDBJ databases">
        <authorList>
            <person name="Alioto T."/>
            <person name="Alioto T."/>
            <person name="Gomez Garrido J."/>
        </authorList>
    </citation>
    <scope>NUCLEOTIDE SEQUENCE</scope>
</reference>
<dbReference type="AlphaFoldDB" id="A0A8D8IFX5"/>
<proteinExistence type="predicted"/>
<dbReference type="EMBL" id="HBUE01351410">
    <property type="protein sequence ID" value="CAG6603511.1"/>
    <property type="molecule type" value="Transcribed_RNA"/>
</dbReference>